<dbReference type="Proteomes" id="UP001159427">
    <property type="component" value="Unassembled WGS sequence"/>
</dbReference>
<gene>
    <name evidence="1" type="ORF">PEVE_00015156</name>
</gene>
<name>A0ABN8RYN5_9CNID</name>
<proteinExistence type="predicted"/>
<reference evidence="1 2" key="1">
    <citation type="submission" date="2022-05" db="EMBL/GenBank/DDBJ databases">
        <authorList>
            <consortium name="Genoscope - CEA"/>
            <person name="William W."/>
        </authorList>
    </citation>
    <scope>NUCLEOTIDE SEQUENCE [LARGE SCALE GENOMIC DNA]</scope>
</reference>
<sequence length="157" mass="18077">MRIRSYLEGKPHLTLANLRKIFRSRYQEKEVTEMYQLLKEDSDLKYDVKLVQCMFLHSLLTGLRSDGIILELKPCLQNTQVTDQELFETCHKYKPCATCSSSNLYQGDTNSGVTNHPQKPTKPNLLTELQEMKVELTVIRESIGNQHRTTTQINTGS</sequence>
<organism evidence="1 2">
    <name type="scientific">Porites evermanni</name>
    <dbReference type="NCBI Taxonomy" id="104178"/>
    <lineage>
        <taxon>Eukaryota</taxon>
        <taxon>Metazoa</taxon>
        <taxon>Cnidaria</taxon>
        <taxon>Anthozoa</taxon>
        <taxon>Hexacorallia</taxon>
        <taxon>Scleractinia</taxon>
        <taxon>Fungiina</taxon>
        <taxon>Poritidae</taxon>
        <taxon>Porites</taxon>
    </lineage>
</organism>
<dbReference type="EMBL" id="CALNXI010002160">
    <property type="protein sequence ID" value="CAH3183925.1"/>
    <property type="molecule type" value="Genomic_DNA"/>
</dbReference>
<evidence type="ECO:0000313" key="2">
    <source>
        <dbReference type="Proteomes" id="UP001159427"/>
    </source>
</evidence>
<protein>
    <submittedName>
        <fullName evidence="1">Uncharacterized protein</fullName>
    </submittedName>
</protein>
<comment type="caution">
    <text evidence="1">The sequence shown here is derived from an EMBL/GenBank/DDBJ whole genome shotgun (WGS) entry which is preliminary data.</text>
</comment>
<keyword evidence="2" id="KW-1185">Reference proteome</keyword>
<evidence type="ECO:0000313" key="1">
    <source>
        <dbReference type="EMBL" id="CAH3183925.1"/>
    </source>
</evidence>
<accession>A0ABN8RYN5</accession>